<dbReference type="EMBL" id="MH155873">
    <property type="protein sequence ID" value="AWN05548.1"/>
    <property type="molecule type" value="Genomic_DNA"/>
</dbReference>
<name>A0A2U8UPK2_9CAUD</name>
<organism evidence="1 2">
    <name type="scientific">Microbacterium phage Paschalis</name>
    <dbReference type="NCBI Taxonomy" id="2992928"/>
    <lineage>
        <taxon>Viruses</taxon>
        <taxon>Duplodnaviria</taxon>
        <taxon>Heunggongvirae</taxon>
        <taxon>Uroviricota</taxon>
        <taxon>Caudoviricetes</taxon>
        <taxon>Hodgkinviridae</taxon>
        <taxon>Quhwahvirus</taxon>
        <taxon>Quhwahvirus paschalis</taxon>
    </lineage>
</organism>
<evidence type="ECO:0000313" key="2">
    <source>
        <dbReference type="Proteomes" id="UP000246726"/>
    </source>
</evidence>
<accession>A0A2U8UPK2</accession>
<dbReference type="GeneID" id="54992430"/>
<evidence type="ECO:0000313" key="1">
    <source>
        <dbReference type="EMBL" id="AWN05548.1"/>
    </source>
</evidence>
<sequence>MVVRFRPSDEREVMLRCSEPGCSWSKMLWSDEVYDSLRGHYGLRHPERRLPDRRDAREAAGLV</sequence>
<dbReference type="RefSeq" id="YP_009801902.1">
    <property type="nucleotide sequence ID" value="NC_047976.1"/>
</dbReference>
<gene>
    <name evidence="1" type="primary">55</name>
    <name evidence="1" type="ORF">SEA_PASCHALIS_55</name>
</gene>
<dbReference type="Proteomes" id="UP000246726">
    <property type="component" value="Segment"/>
</dbReference>
<proteinExistence type="predicted"/>
<keyword evidence="2" id="KW-1185">Reference proteome</keyword>
<protein>
    <submittedName>
        <fullName evidence="1">Uncharacterized protein</fullName>
    </submittedName>
</protein>
<reference evidence="1 2" key="1">
    <citation type="submission" date="2018-04" db="EMBL/GenBank/DDBJ databases">
        <authorList>
            <person name="Paschalis M.I."/>
            <person name="Cheong D.K."/>
            <person name="Petit-Frere T."/>
            <person name="Stoner K.N."/>
            <person name="Veracka M."/>
            <person name="Ewers R.M."/>
            <person name="Maciver D.B."/>
            <person name="Santiago X."/>
            <person name="Nichols C.D."/>
            <person name="Scaff D.S."/>
            <person name="Osorio S.M."/>
            <person name="Mercado F.J."/>
            <person name="Tamondong K.G."/>
            <person name="Lee J."/>
            <person name="Nicholson R.L."/>
            <person name="Antonucci M.K."/>
            <person name="Anger G.K."/>
            <person name="Washington J.M."/>
            <person name="Garlena R.A."/>
            <person name="Russell D.A."/>
            <person name="Pope W.H."/>
            <person name="Jacobs-Sera D."/>
            <person name="Hendrix R.W."/>
            <person name="Hatfull G.F."/>
        </authorList>
    </citation>
    <scope>NUCLEOTIDE SEQUENCE [LARGE SCALE GENOMIC DNA]</scope>
</reference>